<evidence type="ECO:0000256" key="5">
    <source>
        <dbReference type="ARBA" id="ARBA00023175"/>
    </source>
</evidence>
<dbReference type="PANTHER" id="PTHR47968">
    <property type="entry name" value="CENTROMERE PROTEIN E"/>
    <property type="match status" value="1"/>
</dbReference>
<dbReference type="eggNOG" id="KOG0229">
    <property type="taxonomic scope" value="Eukaryota"/>
</dbReference>
<keyword evidence="14" id="KW-1185">Reference proteome</keyword>
<dbReference type="PROSITE" id="PS00411">
    <property type="entry name" value="KINESIN_MOTOR_1"/>
    <property type="match status" value="1"/>
</dbReference>
<organism evidence="13 14">
    <name type="scientific">Ichthyophthirius multifiliis</name>
    <name type="common">White spot disease agent</name>
    <name type="synonym">Ich</name>
    <dbReference type="NCBI Taxonomy" id="5932"/>
    <lineage>
        <taxon>Eukaryota</taxon>
        <taxon>Sar</taxon>
        <taxon>Alveolata</taxon>
        <taxon>Ciliophora</taxon>
        <taxon>Intramacronucleata</taxon>
        <taxon>Oligohymenophorea</taxon>
        <taxon>Hymenostomatida</taxon>
        <taxon>Ophryoglenina</taxon>
        <taxon>Ichthyophthirius</taxon>
    </lineage>
</organism>
<feature type="coiled-coil region" evidence="9">
    <location>
        <begin position="769"/>
        <end position="799"/>
    </location>
</feature>
<dbReference type="OMA" id="CSSCTHE"/>
<dbReference type="InterPro" id="IPR027417">
    <property type="entry name" value="P-loop_NTPase"/>
</dbReference>
<dbReference type="GeneID" id="14904681"/>
<proteinExistence type="inferred from homology"/>
<dbReference type="GO" id="GO:0005874">
    <property type="term" value="C:microtubule"/>
    <property type="evidence" value="ECO:0007669"/>
    <property type="project" value="UniProtKB-KW"/>
</dbReference>
<dbReference type="GO" id="GO:0046488">
    <property type="term" value="P:phosphatidylinositol metabolic process"/>
    <property type="evidence" value="ECO:0007669"/>
    <property type="project" value="UniProtKB-UniRule"/>
</dbReference>
<dbReference type="STRING" id="857967.G0R1Q6"/>
<evidence type="ECO:0000313" key="13">
    <source>
        <dbReference type="EMBL" id="EGR28601.1"/>
    </source>
</evidence>
<dbReference type="Gene3D" id="3.30.800.10">
    <property type="entry name" value="Phosphatidylinositol Phosphate Kinase II Beta"/>
    <property type="match status" value="1"/>
</dbReference>
<dbReference type="Proteomes" id="UP000008983">
    <property type="component" value="Unassembled WGS sequence"/>
</dbReference>
<keyword evidence="2 8" id="KW-0547">Nucleotide-binding</keyword>
<dbReference type="Pfam" id="PF01504">
    <property type="entry name" value="PIP5K"/>
    <property type="match status" value="1"/>
</dbReference>
<dbReference type="GO" id="GO:0007018">
    <property type="term" value="P:microtubule-based movement"/>
    <property type="evidence" value="ECO:0007669"/>
    <property type="project" value="InterPro"/>
</dbReference>
<sequence>MAQIYTMLVVQATNPLVSLIAENFSEKIEIQLESDNLKQEIPQQAGNVEVFNSKMIIYAPVVFRAIQKSDGDMANIQKSFNLLENYQQLNKQFKGDGGKGGEFFYFSFDKAMIIKTMTEGEIDVFLKNLKEYINHFVFNEDSLIVKIYGVYTFIKNDQKNHILIIRNVTQCPSSYIERTYDIKGSSYDREVLSLEKNKGKSPKEITLKDLDFINLEKKVHISTKMAQRCANAIEKDALFFQRYLNIIPSEREPEQLKSGLNNILVAIRVRPLNQKELEKSDFEVVRILDQRLVVLIDPGYEFNQNDVLRKNRNKETQYAFDFAFDQNDVQEEVFEKTSNFLLDGVLEGFNATVFAYGATGAGKTYTMIGYGENIGIMQRTMNQLYNLIQKFSVTNEYVVKVGYLEIYNENIKDLLSSEDKNLDLREDPSQGVVVTGITEVQCETSNEIIQILKIGNKNRSQDATGANEYSSRSHAVLQVEVQIKEKGQGIEQKIHYAKLSMVDLAGSERAANTKNRGIRMIEGAKINQSLLCLGNCIQALSEIQDKHKQNQFVSYRGSKLTRLLKDSLGGNCRTVMLANISPSVLTFEDTYNTLNFANRAKNIKTNVKRNILNVDNHISNYAQIINNLRQENENLKKMLQEKQNVNLPPIANNNQQFEQQQNDYMDKNEKNIVKHFQLEQNIIKNSQDVDAYIDKVNSQIQNILQENNNSEQVKEKIESLKNNLENLQNQKEEYTNKYINLVDKRNDILTQIRQVNLTQPNINYLMNIYKVQQAQTENLELQQKEYRQEMSQKQKAQQIQFLQQQIKIREGIIGKEEKKQLKTQKNSRETLYQNKIKLQKINSNSNLHSPVYNFFNQQNTPIQFKKQYLSNKKSSPILDQNYYNNKNNNMIRILKGNNSNSNQLKRNISNINVFNKNPSIYQKKKIKIGINQKKQKISENISLNNTSLSEKINKSKSAINLSRQKAQNNLLIQKKKYNLFSLVSIYSIMLIYRLMYSNFKKDFD</sequence>
<dbReference type="SMART" id="SM00129">
    <property type="entry name" value="KISc"/>
    <property type="match status" value="1"/>
</dbReference>
<dbReference type="PANTHER" id="PTHR47968:SF13">
    <property type="entry name" value="KINESIN-LIKE PROTEIN KIF19 ISOFORM X1"/>
    <property type="match status" value="1"/>
</dbReference>
<dbReference type="SMART" id="SM00330">
    <property type="entry name" value="PIPKc"/>
    <property type="match status" value="1"/>
</dbReference>
<dbReference type="RefSeq" id="XP_004029837.1">
    <property type="nucleotide sequence ID" value="XM_004029789.1"/>
</dbReference>
<dbReference type="Pfam" id="PF00225">
    <property type="entry name" value="Kinesin"/>
    <property type="match status" value="1"/>
</dbReference>
<evidence type="ECO:0000256" key="6">
    <source>
        <dbReference type="ARBA" id="ARBA00068376"/>
    </source>
</evidence>
<keyword evidence="5 7" id="KW-0505">Motor protein</keyword>
<evidence type="ECO:0000259" key="12">
    <source>
        <dbReference type="PROSITE" id="PS51455"/>
    </source>
</evidence>
<reference evidence="13 14" key="1">
    <citation type="submission" date="2011-07" db="EMBL/GenBank/DDBJ databases">
        <authorList>
            <person name="Coyne R."/>
            <person name="Brami D."/>
            <person name="Johnson J."/>
            <person name="Hostetler J."/>
            <person name="Hannick L."/>
            <person name="Clark T."/>
            <person name="Cassidy-Hanley D."/>
            <person name="Inman J."/>
        </authorList>
    </citation>
    <scope>NUCLEOTIDE SEQUENCE [LARGE SCALE GENOMIC DNA]</scope>
    <source>
        <strain evidence="13 14">G5</strain>
    </source>
</reference>
<feature type="domain" description="Kinesin motor" evidence="11">
    <location>
        <begin position="262"/>
        <end position="603"/>
    </location>
</feature>
<keyword evidence="10" id="KW-1133">Transmembrane helix</keyword>
<dbReference type="PRINTS" id="PR00380">
    <property type="entry name" value="KINESINHEAVY"/>
</dbReference>
<name>G0R1Q6_ICHMU</name>
<dbReference type="PROSITE" id="PS51455">
    <property type="entry name" value="PIPK"/>
    <property type="match status" value="1"/>
</dbReference>
<keyword evidence="8" id="KW-0418">Kinase</keyword>
<evidence type="ECO:0000256" key="4">
    <source>
        <dbReference type="ARBA" id="ARBA00023054"/>
    </source>
</evidence>
<dbReference type="OrthoDB" id="3176171at2759"/>
<evidence type="ECO:0000256" key="3">
    <source>
        <dbReference type="ARBA" id="ARBA00022840"/>
    </source>
</evidence>
<accession>G0R1Q6</accession>
<keyword evidence="8 13" id="KW-0808">Transferase</keyword>
<dbReference type="GO" id="GO:0008017">
    <property type="term" value="F:microtubule binding"/>
    <property type="evidence" value="ECO:0007669"/>
    <property type="project" value="InterPro"/>
</dbReference>
<dbReference type="InterPro" id="IPR027640">
    <property type="entry name" value="Kinesin-like_fam"/>
</dbReference>
<feature type="domain" description="PIPK" evidence="12">
    <location>
        <begin position="1"/>
        <end position="312"/>
    </location>
</feature>
<dbReference type="InterPro" id="IPR001752">
    <property type="entry name" value="Kinesin_motor_dom"/>
</dbReference>
<keyword evidence="4 9" id="KW-0175">Coiled coil</keyword>
<dbReference type="Gene3D" id="3.30.810.10">
    <property type="entry name" value="2-Layer Sandwich"/>
    <property type="match status" value="1"/>
</dbReference>
<dbReference type="PROSITE" id="PS50067">
    <property type="entry name" value="KINESIN_MOTOR_2"/>
    <property type="match status" value="1"/>
</dbReference>
<keyword evidence="1" id="KW-0493">Microtubule</keyword>
<evidence type="ECO:0000256" key="9">
    <source>
        <dbReference type="SAM" id="Coils"/>
    </source>
</evidence>
<dbReference type="EMBL" id="GL984227">
    <property type="protein sequence ID" value="EGR28601.1"/>
    <property type="molecule type" value="Genomic_DNA"/>
</dbReference>
<dbReference type="CDD" id="cd00139">
    <property type="entry name" value="PIPKc"/>
    <property type="match status" value="1"/>
</dbReference>
<comment type="similarity">
    <text evidence="7">Belongs to the TRAFAC class myosin-kinesin ATPase superfamily. Kinesin family.</text>
</comment>
<dbReference type="SUPFAM" id="SSF56104">
    <property type="entry name" value="SAICAR synthase-like"/>
    <property type="match status" value="1"/>
</dbReference>
<dbReference type="InterPro" id="IPR027483">
    <property type="entry name" value="PInositol-4-P-4/5-kinase_C_sf"/>
</dbReference>
<dbReference type="InterPro" id="IPR002498">
    <property type="entry name" value="PInositol-4-P-4/5-kinase_core"/>
</dbReference>
<dbReference type="GO" id="GO:0003777">
    <property type="term" value="F:microtubule motor activity"/>
    <property type="evidence" value="ECO:0007669"/>
    <property type="project" value="InterPro"/>
</dbReference>
<evidence type="ECO:0000256" key="1">
    <source>
        <dbReference type="ARBA" id="ARBA00022701"/>
    </source>
</evidence>
<dbReference type="InterPro" id="IPR019821">
    <property type="entry name" value="Kinesin_motor_CS"/>
</dbReference>
<keyword evidence="10" id="KW-0812">Transmembrane</keyword>
<keyword evidence="13" id="KW-0328">Glycosyltransferase</keyword>
<protein>
    <recommendedName>
        <fullName evidence="6">Kinesin-like protein KIN-8B</fullName>
    </recommendedName>
</protein>
<evidence type="ECO:0000256" key="2">
    <source>
        <dbReference type="ARBA" id="ARBA00022741"/>
    </source>
</evidence>
<evidence type="ECO:0000256" key="7">
    <source>
        <dbReference type="PROSITE-ProRule" id="PRU00283"/>
    </source>
</evidence>
<dbReference type="FunFam" id="3.40.850.10:FF:000056">
    <property type="entry name" value="Kinesin-like protein"/>
    <property type="match status" value="1"/>
</dbReference>
<keyword evidence="3 8" id="KW-0067">ATP-binding</keyword>
<dbReference type="GO" id="GO:0052742">
    <property type="term" value="F:phosphatidylinositol kinase activity"/>
    <property type="evidence" value="ECO:0007669"/>
    <property type="project" value="InterPro"/>
</dbReference>
<evidence type="ECO:0000313" key="14">
    <source>
        <dbReference type="Proteomes" id="UP000008983"/>
    </source>
</evidence>
<feature type="transmembrane region" description="Helical" evidence="10">
    <location>
        <begin position="977"/>
        <end position="996"/>
    </location>
</feature>
<dbReference type="InParanoid" id="G0R1Q6"/>
<dbReference type="eggNOG" id="KOG0242">
    <property type="taxonomic scope" value="Eukaryota"/>
</dbReference>
<feature type="coiled-coil region" evidence="9">
    <location>
        <begin position="693"/>
        <end position="744"/>
    </location>
</feature>
<dbReference type="InterPro" id="IPR027484">
    <property type="entry name" value="PInositol-4-P-5-kinase_N"/>
</dbReference>
<gene>
    <name evidence="13" type="ORF">IMG5_172130</name>
</gene>
<dbReference type="Gene3D" id="3.40.850.10">
    <property type="entry name" value="Kinesin motor domain"/>
    <property type="match status" value="1"/>
</dbReference>
<dbReference type="GO" id="GO:0016757">
    <property type="term" value="F:glycosyltransferase activity"/>
    <property type="evidence" value="ECO:0007669"/>
    <property type="project" value="UniProtKB-KW"/>
</dbReference>
<evidence type="ECO:0000256" key="8">
    <source>
        <dbReference type="PROSITE-ProRule" id="PRU00781"/>
    </source>
</evidence>
<keyword evidence="10" id="KW-0472">Membrane</keyword>
<evidence type="ECO:0000256" key="10">
    <source>
        <dbReference type="SAM" id="Phobius"/>
    </source>
</evidence>
<feature type="binding site" evidence="7">
    <location>
        <begin position="357"/>
        <end position="364"/>
    </location>
    <ligand>
        <name>ATP</name>
        <dbReference type="ChEBI" id="CHEBI:30616"/>
    </ligand>
</feature>
<dbReference type="GO" id="GO:0005524">
    <property type="term" value="F:ATP binding"/>
    <property type="evidence" value="ECO:0007669"/>
    <property type="project" value="UniProtKB-UniRule"/>
</dbReference>
<dbReference type="InterPro" id="IPR036961">
    <property type="entry name" value="Kinesin_motor_dom_sf"/>
</dbReference>
<evidence type="ECO:0000259" key="11">
    <source>
        <dbReference type="PROSITE" id="PS50067"/>
    </source>
</evidence>
<feature type="coiled-coil region" evidence="9">
    <location>
        <begin position="618"/>
        <end position="645"/>
    </location>
</feature>
<dbReference type="AlphaFoldDB" id="G0R1Q6"/>
<dbReference type="SUPFAM" id="SSF52540">
    <property type="entry name" value="P-loop containing nucleoside triphosphate hydrolases"/>
    <property type="match status" value="1"/>
</dbReference>